<evidence type="ECO:0000256" key="2">
    <source>
        <dbReference type="ARBA" id="ARBA00023239"/>
    </source>
</evidence>
<name>A0A562TP05_9SPHI</name>
<keyword evidence="5" id="KW-1185">Reference proteome</keyword>
<dbReference type="GO" id="GO:0042597">
    <property type="term" value="C:periplasmic space"/>
    <property type="evidence" value="ECO:0007669"/>
    <property type="project" value="InterPro"/>
</dbReference>
<evidence type="ECO:0000259" key="3">
    <source>
        <dbReference type="Pfam" id="PF05426"/>
    </source>
</evidence>
<feature type="domain" description="Alginate lyase" evidence="3">
    <location>
        <begin position="91"/>
        <end position="307"/>
    </location>
</feature>
<dbReference type="Gene3D" id="1.50.10.100">
    <property type="entry name" value="Chondroitin AC/alginate lyase"/>
    <property type="match status" value="1"/>
</dbReference>
<accession>A0A562TP05</accession>
<comment type="caution">
    <text evidence="4">The sequence shown here is derived from an EMBL/GenBank/DDBJ whole genome shotgun (WGS) entry which is preliminary data.</text>
</comment>
<dbReference type="Proteomes" id="UP000317010">
    <property type="component" value="Unassembled WGS sequence"/>
</dbReference>
<evidence type="ECO:0000256" key="1">
    <source>
        <dbReference type="ARBA" id="ARBA00022729"/>
    </source>
</evidence>
<keyword evidence="1" id="KW-0732">Signal</keyword>
<dbReference type="InterPro" id="IPR008929">
    <property type="entry name" value="Chondroitin_lyas"/>
</dbReference>
<dbReference type="GO" id="GO:0016829">
    <property type="term" value="F:lyase activity"/>
    <property type="evidence" value="ECO:0007669"/>
    <property type="project" value="UniProtKB-KW"/>
</dbReference>
<dbReference type="SUPFAM" id="SSF48230">
    <property type="entry name" value="Chondroitin AC/alginate lyase"/>
    <property type="match status" value="1"/>
</dbReference>
<gene>
    <name evidence="4" type="ORF">JN11_04391</name>
</gene>
<dbReference type="AlphaFoldDB" id="A0A562TP05"/>
<keyword evidence="2 4" id="KW-0456">Lyase</keyword>
<proteinExistence type="predicted"/>
<evidence type="ECO:0000313" key="5">
    <source>
        <dbReference type="Proteomes" id="UP000317010"/>
    </source>
</evidence>
<dbReference type="InterPro" id="IPR008397">
    <property type="entry name" value="Alginate_lyase_dom"/>
</dbReference>
<dbReference type="Pfam" id="PF05426">
    <property type="entry name" value="Alginate_lyase"/>
    <property type="match status" value="1"/>
</dbReference>
<organism evidence="4 5">
    <name type="scientific">Mucilaginibacter frigoritolerans</name>
    <dbReference type="NCBI Taxonomy" id="652788"/>
    <lineage>
        <taxon>Bacteria</taxon>
        <taxon>Pseudomonadati</taxon>
        <taxon>Bacteroidota</taxon>
        <taxon>Sphingobacteriia</taxon>
        <taxon>Sphingobacteriales</taxon>
        <taxon>Sphingobacteriaceae</taxon>
        <taxon>Mucilaginibacter</taxon>
    </lineage>
</organism>
<reference evidence="4 5" key="1">
    <citation type="submission" date="2019-07" db="EMBL/GenBank/DDBJ databases">
        <title>Genomic Encyclopedia of Archaeal and Bacterial Type Strains, Phase II (KMG-II): from individual species to whole genera.</title>
        <authorList>
            <person name="Goeker M."/>
        </authorList>
    </citation>
    <scope>NUCLEOTIDE SEQUENCE [LARGE SCALE GENOMIC DNA]</scope>
    <source>
        <strain evidence="4 5">ATCC BAA-1854</strain>
    </source>
</reference>
<sequence>MERPHATQTTSMKKFNPIILISLISAFICLSMNTFAQRHFVHPGLLQSQASLDKIYYAVQNKTEPQYGSYELLEENPLAQADYKMRGPFKIIARDGDYKYTKPKMEADFSAAYLNALMWAATKKETHAKKSLEILEAYADSLQLIPPTNDAPLLAGLEGNKIVNAAEILRYTYKGITASQIEKIKKMIVKVFLPVCDNFYNQPPYTNGNWGACVTNMYLGSAVFLDNLKMYNKAVDFYLNGYDNGNVKHYIDSLTGQVQESGRDQVHTMLGIGCLASTCEIAYNQGDDLYSAYNNRLLLGFEYVAKYNLGYNVPFQTYKEVTGKYSNLSKISDKDRGMLIPIYEMVYNHYVRIKDFQMPYTAKMIAKMQPEGFDSAHMGFGTLLFYSRDNH</sequence>
<dbReference type="EMBL" id="VLLI01000016">
    <property type="protein sequence ID" value="TWI95277.1"/>
    <property type="molecule type" value="Genomic_DNA"/>
</dbReference>
<evidence type="ECO:0000313" key="4">
    <source>
        <dbReference type="EMBL" id="TWI95277.1"/>
    </source>
</evidence>
<protein>
    <submittedName>
        <fullName evidence="4">Alginate lyase</fullName>
    </submittedName>
</protein>